<dbReference type="EMBL" id="CP024309">
    <property type="protein sequence ID" value="AUX79161.1"/>
    <property type="molecule type" value="Genomic_DNA"/>
</dbReference>
<sequence>MHELILVDNDVALKVCAYASATDLIDLGSAPNHSLAMLRVARFTIDRRVQRARYVRDPEKLQSQWTILSAAINWIEPTTEEVEFAAELEESAMNLNVDLDGGESQLFAILVSRLSPLLLTGDKRAIVAIETIGQLLPAGRVACLEQVISTVLQKIGVDVLRERICSEPDVDRSLSIAFACHSNSYLVSVTSIEEGLASYVASVQRSAPSIIVPTTDLSAVVS</sequence>
<gene>
    <name evidence="1" type="ORF">NXT3_PB00510</name>
</gene>
<organism evidence="1 2">
    <name type="scientific">Rhizobium fredii</name>
    <name type="common">Sinorhizobium fredii</name>
    <dbReference type="NCBI Taxonomy" id="380"/>
    <lineage>
        <taxon>Bacteria</taxon>
        <taxon>Pseudomonadati</taxon>
        <taxon>Pseudomonadota</taxon>
        <taxon>Alphaproteobacteria</taxon>
        <taxon>Hyphomicrobiales</taxon>
        <taxon>Rhizobiaceae</taxon>
        <taxon>Sinorhizobium/Ensifer group</taxon>
        <taxon>Sinorhizobium</taxon>
    </lineage>
</organism>
<protein>
    <submittedName>
        <fullName evidence="1">Uncharacterized protein</fullName>
    </submittedName>
</protein>
<name>A0A2L0HCD2_RHIFR</name>
<evidence type="ECO:0000313" key="2">
    <source>
        <dbReference type="Proteomes" id="UP000239340"/>
    </source>
</evidence>
<geneLocation type="plasmid" evidence="2">
    <name>psfrenxt3b</name>
</geneLocation>
<keyword evidence="1" id="KW-0614">Plasmid</keyword>
<proteinExistence type="predicted"/>
<accession>A0A2L0HCD2</accession>
<reference evidence="1 2" key="1">
    <citation type="submission" date="2017-10" db="EMBL/GenBank/DDBJ databases">
        <title>Analysis of the genome sequences of Rhizobium populations associated to common bean (phaseolus vulgaris).</title>
        <authorList>
            <person name="Bustos P."/>
            <person name="Santamaria R.I."/>
            <person name="Miranda-Sanchez F."/>
            <person name="Perez-Carrascal O."/>
            <person name="Juarez S."/>
            <person name="Lozano L."/>
            <person name="Martinez-Flores I."/>
            <person name="Vinuesa P."/>
            <person name="Martinez-Romero E."/>
            <person name="Cevallos M.A."/>
            <person name="Romero D."/>
            <person name="Davila G."/>
            <person name="Gonzalez V."/>
        </authorList>
    </citation>
    <scope>NUCLEOTIDE SEQUENCE [LARGE SCALE GENOMIC DNA]</scope>
    <source>
        <strain evidence="1 2">NXT3</strain>
        <plasmid evidence="2">Plasmid psfrenxt3b</plasmid>
    </source>
</reference>
<dbReference type="AlphaFoldDB" id="A0A2L0HCD2"/>
<dbReference type="Proteomes" id="UP000239340">
    <property type="component" value="Plasmid pSfreNXT3b"/>
</dbReference>
<evidence type="ECO:0000313" key="1">
    <source>
        <dbReference type="EMBL" id="AUX79161.1"/>
    </source>
</evidence>